<protein>
    <recommendedName>
        <fullName evidence="2">Pseudouridine synthase RsuA/RluA-like domain-containing protein</fullName>
    </recommendedName>
</protein>
<dbReference type="CDD" id="cd02869">
    <property type="entry name" value="PseudoU_synth_RluA_like"/>
    <property type="match status" value="1"/>
</dbReference>
<dbReference type="PROSITE" id="PS01129">
    <property type="entry name" value="PSI_RLU"/>
    <property type="match status" value="1"/>
</dbReference>
<accession>A0A1F6C1V1</accession>
<name>A0A1F6C1V1_9BACT</name>
<sequence>MKTISLIYETKDFIAVNKPAGVLVHPIKDPISKIQDSREKTLVDWVLERFPEVKNVGDLPADRQVVNSRPGIVHRLDRDTSGVILIARNQAFFEYLKNLFKTHQIKKTYLALAWGKLEPKSGIIKIPIGIKTGTIKRTVWRQKAKDIKEAITEYRVLKNFKYNVPDVAAPLDFSLVELTPKTGRTHQIRIHLAALNHPVVGDNLYGFKKLSLGKLGIDLDRQFLHALSLEFNLVAGRRIRIEAELPDELKRIIDTLNGKR</sequence>
<dbReference type="EMBL" id="MFKM01000024">
    <property type="protein sequence ID" value="OGG43141.1"/>
    <property type="molecule type" value="Genomic_DNA"/>
</dbReference>
<dbReference type="STRING" id="1798473.A3G50_01825"/>
<dbReference type="GO" id="GO:0000455">
    <property type="term" value="P:enzyme-directed rRNA pseudouridine synthesis"/>
    <property type="evidence" value="ECO:0007669"/>
    <property type="project" value="TreeGrafter"/>
</dbReference>
<dbReference type="InterPro" id="IPR006224">
    <property type="entry name" value="PsdUridine_synth_RluA-like_CS"/>
</dbReference>
<comment type="caution">
    <text evidence="3">The sequence shown here is derived from an EMBL/GenBank/DDBJ whole genome shotgun (WGS) entry which is preliminary data.</text>
</comment>
<dbReference type="SUPFAM" id="SSF55120">
    <property type="entry name" value="Pseudouridine synthase"/>
    <property type="match status" value="1"/>
</dbReference>
<organism evidence="3 4">
    <name type="scientific">Candidatus Jorgensenbacteria bacterium RIFCSPLOWO2_12_FULL_42_11</name>
    <dbReference type="NCBI Taxonomy" id="1798473"/>
    <lineage>
        <taxon>Bacteria</taxon>
        <taxon>Candidatus Joergenseniibacteriota</taxon>
    </lineage>
</organism>
<dbReference type="GO" id="GO:0003723">
    <property type="term" value="F:RNA binding"/>
    <property type="evidence" value="ECO:0007669"/>
    <property type="project" value="InterPro"/>
</dbReference>
<dbReference type="PANTHER" id="PTHR21600:SF87">
    <property type="entry name" value="RNA PSEUDOURIDYLATE SYNTHASE DOMAIN-CONTAINING PROTEIN 1"/>
    <property type="match status" value="1"/>
</dbReference>
<dbReference type="Gene3D" id="3.30.2350.10">
    <property type="entry name" value="Pseudouridine synthase"/>
    <property type="match status" value="1"/>
</dbReference>
<dbReference type="AlphaFoldDB" id="A0A1F6C1V1"/>
<comment type="similarity">
    <text evidence="1">Belongs to the pseudouridine synthase RluA family.</text>
</comment>
<evidence type="ECO:0000256" key="1">
    <source>
        <dbReference type="ARBA" id="ARBA00010876"/>
    </source>
</evidence>
<dbReference type="InterPro" id="IPR006145">
    <property type="entry name" value="PsdUridine_synth_RsuA/RluA"/>
</dbReference>
<dbReference type="InterPro" id="IPR050188">
    <property type="entry name" value="RluA_PseudoU_synthase"/>
</dbReference>
<dbReference type="PANTHER" id="PTHR21600">
    <property type="entry name" value="MITOCHONDRIAL RNA PSEUDOURIDINE SYNTHASE"/>
    <property type="match status" value="1"/>
</dbReference>
<gene>
    <name evidence="3" type="ORF">A3G50_01825</name>
</gene>
<reference evidence="3 4" key="1">
    <citation type="journal article" date="2016" name="Nat. Commun.">
        <title>Thousands of microbial genomes shed light on interconnected biogeochemical processes in an aquifer system.</title>
        <authorList>
            <person name="Anantharaman K."/>
            <person name="Brown C.T."/>
            <person name="Hug L.A."/>
            <person name="Sharon I."/>
            <person name="Castelle C.J."/>
            <person name="Probst A.J."/>
            <person name="Thomas B.C."/>
            <person name="Singh A."/>
            <person name="Wilkins M.J."/>
            <person name="Karaoz U."/>
            <person name="Brodie E.L."/>
            <person name="Williams K.H."/>
            <person name="Hubbard S.S."/>
            <person name="Banfield J.F."/>
        </authorList>
    </citation>
    <scope>NUCLEOTIDE SEQUENCE [LARGE SCALE GENOMIC DNA]</scope>
</reference>
<evidence type="ECO:0000313" key="3">
    <source>
        <dbReference type="EMBL" id="OGG43141.1"/>
    </source>
</evidence>
<proteinExistence type="inferred from homology"/>
<evidence type="ECO:0000313" key="4">
    <source>
        <dbReference type="Proteomes" id="UP000176633"/>
    </source>
</evidence>
<dbReference type="InterPro" id="IPR020103">
    <property type="entry name" value="PsdUridine_synth_cat_dom_sf"/>
</dbReference>
<evidence type="ECO:0000259" key="2">
    <source>
        <dbReference type="Pfam" id="PF00849"/>
    </source>
</evidence>
<dbReference type="GO" id="GO:0009982">
    <property type="term" value="F:pseudouridine synthase activity"/>
    <property type="evidence" value="ECO:0007669"/>
    <property type="project" value="InterPro"/>
</dbReference>
<dbReference type="Proteomes" id="UP000176633">
    <property type="component" value="Unassembled WGS sequence"/>
</dbReference>
<feature type="domain" description="Pseudouridine synthase RsuA/RluA-like" evidence="2">
    <location>
        <begin position="12"/>
        <end position="194"/>
    </location>
</feature>
<dbReference type="Pfam" id="PF00849">
    <property type="entry name" value="PseudoU_synth_2"/>
    <property type="match status" value="1"/>
</dbReference>
<dbReference type="GO" id="GO:0140098">
    <property type="term" value="F:catalytic activity, acting on RNA"/>
    <property type="evidence" value="ECO:0007669"/>
    <property type="project" value="UniProtKB-ARBA"/>
</dbReference>